<reference evidence="8" key="1">
    <citation type="journal article" date="2020" name="mSystems">
        <title>Genome- and Community-Level Interaction Insights into Carbon Utilization and Element Cycling Functions of Hydrothermarchaeota in Hydrothermal Sediment.</title>
        <authorList>
            <person name="Zhou Z."/>
            <person name="Liu Y."/>
            <person name="Xu W."/>
            <person name="Pan J."/>
            <person name="Luo Z.H."/>
            <person name="Li M."/>
        </authorList>
    </citation>
    <scope>NUCLEOTIDE SEQUENCE [LARGE SCALE GENOMIC DNA]</scope>
    <source>
        <strain evidence="8">SpSt-794</strain>
    </source>
</reference>
<comment type="catalytic activity">
    <reaction evidence="1">
        <text>a 4-O-methyl-thymidine in DNA + L-cysteinyl-[protein] = a thymidine in DNA + S-methyl-L-cysteinyl-[protein]</text>
        <dbReference type="Rhea" id="RHEA:53428"/>
        <dbReference type="Rhea" id="RHEA-COMP:10131"/>
        <dbReference type="Rhea" id="RHEA-COMP:10132"/>
        <dbReference type="Rhea" id="RHEA-COMP:13555"/>
        <dbReference type="Rhea" id="RHEA-COMP:13556"/>
        <dbReference type="ChEBI" id="CHEBI:29950"/>
        <dbReference type="ChEBI" id="CHEBI:82612"/>
        <dbReference type="ChEBI" id="CHEBI:137386"/>
        <dbReference type="ChEBI" id="CHEBI:137387"/>
        <dbReference type="EC" id="2.1.1.63"/>
    </reaction>
</comment>
<evidence type="ECO:0000256" key="3">
    <source>
        <dbReference type="ARBA" id="ARBA00022679"/>
    </source>
</evidence>
<organism evidence="8">
    <name type="scientific">Caldisericum exile</name>
    <dbReference type="NCBI Taxonomy" id="693075"/>
    <lineage>
        <taxon>Bacteria</taxon>
        <taxon>Pseudomonadati</taxon>
        <taxon>Caldisericota/Cryosericota group</taxon>
        <taxon>Caldisericota</taxon>
        <taxon>Caldisericia</taxon>
        <taxon>Caldisericales</taxon>
        <taxon>Caldisericaceae</taxon>
        <taxon>Caldisericum</taxon>
    </lineage>
</organism>
<accession>A0A7C4TW51</accession>
<gene>
    <name evidence="8" type="ORF">ENV82_04505</name>
</gene>
<protein>
    <submittedName>
        <fullName evidence="8">MGMT family protein</fullName>
    </submittedName>
</protein>
<dbReference type="Pfam" id="PF01035">
    <property type="entry name" value="DNA_binding_1"/>
    <property type="match status" value="1"/>
</dbReference>
<dbReference type="NCBIfam" id="TIGR00589">
    <property type="entry name" value="ogt"/>
    <property type="match status" value="1"/>
</dbReference>
<evidence type="ECO:0000313" key="8">
    <source>
        <dbReference type="EMBL" id="HGW60671.1"/>
    </source>
</evidence>
<dbReference type="Gene3D" id="1.10.10.10">
    <property type="entry name" value="Winged helix-like DNA-binding domain superfamily/Winged helix DNA-binding domain"/>
    <property type="match status" value="1"/>
</dbReference>
<dbReference type="InterPro" id="IPR001497">
    <property type="entry name" value="MethylDNA_cys_MeTrfase_AS"/>
</dbReference>
<dbReference type="InterPro" id="IPR036217">
    <property type="entry name" value="MethylDNA_cys_MeTrfase_DNAb"/>
</dbReference>
<evidence type="ECO:0000256" key="4">
    <source>
        <dbReference type="ARBA" id="ARBA00022763"/>
    </source>
</evidence>
<dbReference type="GO" id="GO:0032259">
    <property type="term" value="P:methylation"/>
    <property type="evidence" value="ECO:0007669"/>
    <property type="project" value="UniProtKB-KW"/>
</dbReference>
<dbReference type="CDD" id="cd06445">
    <property type="entry name" value="ATase"/>
    <property type="match status" value="1"/>
</dbReference>
<comment type="caution">
    <text evidence="8">The sequence shown here is derived from an EMBL/GenBank/DDBJ whole genome shotgun (WGS) entry which is preliminary data.</text>
</comment>
<dbReference type="EMBL" id="DTHV01000141">
    <property type="protein sequence ID" value="HGW60671.1"/>
    <property type="molecule type" value="Genomic_DNA"/>
</dbReference>
<keyword evidence="3" id="KW-0808">Transferase</keyword>
<dbReference type="GO" id="GO:0006281">
    <property type="term" value="P:DNA repair"/>
    <property type="evidence" value="ECO:0007669"/>
    <property type="project" value="UniProtKB-KW"/>
</dbReference>
<sequence>MSVTYKICYGEIPLKIHIKDGYKITKVEFIKHCDTKNSEVLEEFLKLVKGLPGKFSIDLSDTDEKSLKVFKATLTIPYGKVTTYGEISKKAFGNINFSRFVGYALSRNPLPVIIPCHRVVDRSFRLRGFTGGLLLKEHLLISEGVKIKDGKVDRRFFVNL</sequence>
<dbReference type="PROSITE" id="PS00374">
    <property type="entry name" value="MGMT"/>
    <property type="match status" value="1"/>
</dbReference>
<dbReference type="AlphaFoldDB" id="A0A7C4TW51"/>
<dbReference type="GO" id="GO:0003908">
    <property type="term" value="F:methylated-DNA-[protein]-cysteine S-methyltransferase activity"/>
    <property type="evidence" value="ECO:0007669"/>
    <property type="project" value="UniProtKB-EC"/>
</dbReference>
<dbReference type="InterPro" id="IPR036388">
    <property type="entry name" value="WH-like_DNA-bd_sf"/>
</dbReference>
<comment type="catalytic activity">
    <reaction evidence="6">
        <text>a 6-O-methyl-2'-deoxyguanosine in DNA + L-cysteinyl-[protein] = S-methyl-L-cysteinyl-[protein] + a 2'-deoxyguanosine in DNA</text>
        <dbReference type="Rhea" id="RHEA:24000"/>
        <dbReference type="Rhea" id="RHEA-COMP:10131"/>
        <dbReference type="Rhea" id="RHEA-COMP:10132"/>
        <dbReference type="Rhea" id="RHEA-COMP:11367"/>
        <dbReference type="Rhea" id="RHEA-COMP:11368"/>
        <dbReference type="ChEBI" id="CHEBI:29950"/>
        <dbReference type="ChEBI" id="CHEBI:82612"/>
        <dbReference type="ChEBI" id="CHEBI:85445"/>
        <dbReference type="ChEBI" id="CHEBI:85448"/>
        <dbReference type="EC" id="2.1.1.63"/>
    </reaction>
</comment>
<dbReference type="PANTHER" id="PTHR10815:SF13">
    <property type="entry name" value="METHYLATED-DNA--PROTEIN-CYSTEINE METHYLTRANSFERASE"/>
    <property type="match status" value="1"/>
</dbReference>
<keyword evidence="2" id="KW-0489">Methyltransferase</keyword>
<keyword evidence="4" id="KW-0227">DNA damage</keyword>
<evidence type="ECO:0000256" key="1">
    <source>
        <dbReference type="ARBA" id="ARBA00001286"/>
    </source>
</evidence>
<feature type="domain" description="Methylated-DNA-[protein]-cysteine S-methyltransferase DNA binding" evidence="7">
    <location>
        <begin position="68"/>
        <end position="145"/>
    </location>
</feature>
<evidence type="ECO:0000256" key="5">
    <source>
        <dbReference type="ARBA" id="ARBA00023204"/>
    </source>
</evidence>
<dbReference type="PANTHER" id="PTHR10815">
    <property type="entry name" value="METHYLATED-DNA--PROTEIN-CYSTEINE METHYLTRANSFERASE"/>
    <property type="match status" value="1"/>
</dbReference>
<evidence type="ECO:0000259" key="7">
    <source>
        <dbReference type="Pfam" id="PF01035"/>
    </source>
</evidence>
<evidence type="ECO:0000256" key="6">
    <source>
        <dbReference type="ARBA" id="ARBA00049348"/>
    </source>
</evidence>
<dbReference type="InterPro" id="IPR014048">
    <property type="entry name" value="MethylDNA_cys_MeTrfase_DNA-bd"/>
</dbReference>
<name>A0A7C4TW51_9BACT</name>
<evidence type="ECO:0000256" key="2">
    <source>
        <dbReference type="ARBA" id="ARBA00022603"/>
    </source>
</evidence>
<proteinExistence type="predicted"/>
<keyword evidence="5" id="KW-0234">DNA repair</keyword>
<dbReference type="SUPFAM" id="SSF46767">
    <property type="entry name" value="Methylated DNA-protein cysteine methyltransferase, C-terminal domain"/>
    <property type="match status" value="1"/>
</dbReference>